<proteinExistence type="predicted"/>
<keyword evidence="3" id="KW-1185">Reference proteome</keyword>
<organism evidence="2 3">
    <name type="scientific">Luteimonas padinae</name>
    <dbReference type="NCBI Taxonomy" id="1714359"/>
    <lineage>
        <taxon>Bacteria</taxon>
        <taxon>Pseudomonadati</taxon>
        <taxon>Pseudomonadota</taxon>
        <taxon>Gammaproteobacteria</taxon>
        <taxon>Lysobacterales</taxon>
        <taxon>Lysobacteraceae</taxon>
        <taxon>Luteimonas</taxon>
    </lineage>
</organism>
<evidence type="ECO:0000313" key="3">
    <source>
        <dbReference type="Proteomes" id="UP001589898"/>
    </source>
</evidence>
<dbReference type="RefSeq" id="WP_189496130.1">
    <property type="nucleotide sequence ID" value="NZ_BMZT01000004.1"/>
</dbReference>
<comment type="caution">
    <text evidence="2">The sequence shown here is derived from an EMBL/GenBank/DDBJ whole genome shotgun (WGS) entry which is preliminary data.</text>
</comment>
<dbReference type="Proteomes" id="UP001589898">
    <property type="component" value="Unassembled WGS sequence"/>
</dbReference>
<name>A0ABV6SUS5_9GAMM</name>
<evidence type="ECO:0000256" key="1">
    <source>
        <dbReference type="SAM" id="SignalP"/>
    </source>
</evidence>
<keyword evidence="1" id="KW-0732">Signal</keyword>
<feature type="chain" id="PRO_5046398861" evidence="1">
    <location>
        <begin position="23"/>
        <end position="48"/>
    </location>
</feature>
<reference evidence="2 3" key="1">
    <citation type="submission" date="2024-09" db="EMBL/GenBank/DDBJ databases">
        <authorList>
            <person name="Sun Q."/>
            <person name="Mori K."/>
        </authorList>
    </citation>
    <scope>NUCLEOTIDE SEQUENCE [LARGE SCALE GENOMIC DNA]</scope>
    <source>
        <strain evidence="2 3">KCTC 52403</strain>
    </source>
</reference>
<protein>
    <submittedName>
        <fullName evidence="2">Uncharacterized protein</fullName>
    </submittedName>
</protein>
<feature type="signal peptide" evidence="1">
    <location>
        <begin position="1"/>
        <end position="22"/>
    </location>
</feature>
<evidence type="ECO:0000313" key="2">
    <source>
        <dbReference type="EMBL" id="MFC0716595.1"/>
    </source>
</evidence>
<dbReference type="EMBL" id="JBHLTF010000005">
    <property type="protein sequence ID" value="MFC0716595.1"/>
    <property type="molecule type" value="Genomic_DNA"/>
</dbReference>
<gene>
    <name evidence="2" type="ORF">ACFFFU_02305</name>
</gene>
<accession>A0ABV6SUS5</accession>
<sequence length="48" mass="4957">MLKNKITSGVFGLLLAVSAAFALPVQQAEAATSITVCINGKCVTIIIH</sequence>